<dbReference type="InterPro" id="IPR019999">
    <property type="entry name" value="Anth_synth_I-like"/>
</dbReference>
<dbReference type="AlphaFoldDB" id="A0A499VIR2"/>
<feature type="compositionally biased region" description="Low complexity" evidence="5">
    <location>
        <begin position="220"/>
        <end position="231"/>
    </location>
</feature>
<feature type="domain" description="Anthranilate synthase component I N-terminal" evidence="8">
    <location>
        <begin position="255"/>
        <end position="393"/>
    </location>
</feature>
<evidence type="ECO:0000256" key="4">
    <source>
        <dbReference type="ARBA" id="ARBA00022962"/>
    </source>
</evidence>
<name>A0A499VIR2_STRAX</name>
<dbReference type="PANTHER" id="PTHR11236:SF18">
    <property type="entry name" value="AMINODEOXYCHORISMATE SYNTHASE"/>
    <property type="match status" value="1"/>
</dbReference>
<dbReference type="PANTHER" id="PTHR11236">
    <property type="entry name" value="AMINOBENZOATE/ANTHRANILATE SYNTHASE"/>
    <property type="match status" value="1"/>
</dbReference>
<dbReference type="GeneID" id="41538282"/>
<dbReference type="Gene3D" id="3.60.120.10">
    <property type="entry name" value="Anthranilate synthase"/>
    <property type="match status" value="1"/>
</dbReference>
<dbReference type="EC" id="2.6.1.85" evidence="2"/>
<dbReference type="Pfam" id="PF00117">
    <property type="entry name" value="GATase"/>
    <property type="match status" value="1"/>
</dbReference>
<comment type="similarity">
    <text evidence="1">In the C-terminal section; belongs to the anthranilate synthase component I family.</text>
</comment>
<dbReference type="InterPro" id="IPR006805">
    <property type="entry name" value="Anth_synth_I_N"/>
</dbReference>
<proteinExistence type="inferred from homology"/>
<evidence type="ECO:0000256" key="5">
    <source>
        <dbReference type="SAM" id="MobiDB-lite"/>
    </source>
</evidence>
<evidence type="ECO:0000313" key="9">
    <source>
        <dbReference type="EMBL" id="BBJ48819.1"/>
    </source>
</evidence>
<dbReference type="Pfam" id="PF04715">
    <property type="entry name" value="Anth_synt_I_N"/>
    <property type="match status" value="1"/>
</dbReference>
<evidence type="ECO:0000256" key="3">
    <source>
        <dbReference type="ARBA" id="ARBA00022679"/>
    </source>
</evidence>
<reference evidence="9" key="1">
    <citation type="submission" date="2019-04" db="EMBL/GenBank/DDBJ databases">
        <title>Draft genome sequences of Streptomyces avermitilis MC3.</title>
        <authorList>
            <person name="Komaki H."/>
            <person name="Tamura T."/>
            <person name="Hosoyama A."/>
        </authorList>
    </citation>
    <scope>NUCLEOTIDE SEQUENCE</scope>
    <source>
        <strain evidence="9">MC3</strain>
    </source>
</reference>
<dbReference type="GO" id="GO:0005737">
    <property type="term" value="C:cytoplasm"/>
    <property type="evidence" value="ECO:0007669"/>
    <property type="project" value="TreeGrafter"/>
</dbReference>
<dbReference type="InterPro" id="IPR005801">
    <property type="entry name" value="ADC_synthase"/>
</dbReference>
<organism evidence="9">
    <name type="scientific">Streptomyces avermitilis</name>
    <dbReference type="NCBI Taxonomy" id="33903"/>
    <lineage>
        <taxon>Bacteria</taxon>
        <taxon>Bacillati</taxon>
        <taxon>Actinomycetota</taxon>
        <taxon>Actinomycetes</taxon>
        <taxon>Kitasatosporales</taxon>
        <taxon>Streptomycetaceae</taxon>
        <taxon>Streptomyces</taxon>
    </lineage>
</organism>
<dbReference type="Pfam" id="PF00425">
    <property type="entry name" value="Chorismate_bind"/>
    <property type="match status" value="1"/>
</dbReference>
<dbReference type="PROSITE" id="PS51273">
    <property type="entry name" value="GATASE_TYPE_1"/>
    <property type="match status" value="1"/>
</dbReference>
<evidence type="ECO:0000256" key="2">
    <source>
        <dbReference type="ARBA" id="ARBA00013139"/>
    </source>
</evidence>
<dbReference type="InterPro" id="IPR017926">
    <property type="entry name" value="GATASE"/>
</dbReference>
<dbReference type="OMA" id="TQWHPES"/>
<dbReference type="SUPFAM" id="SSF52317">
    <property type="entry name" value="Class I glutamine amidotransferase-like"/>
    <property type="match status" value="1"/>
</dbReference>
<dbReference type="PRINTS" id="PR00096">
    <property type="entry name" value="GATASE"/>
</dbReference>
<evidence type="ECO:0000259" key="6">
    <source>
        <dbReference type="Pfam" id="PF00117"/>
    </source>
</evidence>
<feature type="domain" description="Glutamine amidotransferase" evidence="6">
    <location>
        <begin position="4"/>
        <end position="186"/>
    </location>
</feature>
<dbReference type="NCBIfam" id="TIGR00566">
    <property type="entry name" value="trpG_papA"/>
    <property type="match status" value="1"/>
</dbReference>
<evidence type="ECO:0000259" key="7">
    <source>
        <dbReference type="Pfam" id="PF00425"/>
    </source>
</evidence>
<sequence>MKTLLIDNYDSYTYNLFQLIAEVNGEEPVVVLNDAPPDDIPDLRDFANVVVSPGPGHPAKRRDFGIVGELLAAAPVPVLGVCLGHQGIAAGERAWVTPAPEPRHGHLSTVRHNGQDLFEGLPQQFTAVRYHSLSVREPLPLSLEPTAWAEDGVLMGLRHRSRPLWGVQFHPESVLTEFGHRMFVNFRELTASRARETRTAKARTSGTRTTEPPVRPPSPSAEGAGAAPAVLVPRPRRVAPSHRLHTRRIDVAVDAEAAFTRMYTDAPRAFWLDSSRVEEGQSRFSFFGDGTGPLAEFVRYDVESGLCEIERPGRPVRKVRASVFDYLKRQLVTRQVDATGLPFDFTGGYVGYFGYEVKADCGSVNRHRARTPDACWLFADRLIAVDHQDGATYAVCLAENTRQGAQQAADWLDAAMAQLSFVSSAKPTAPPRPTAPRLDAVEPWLVRDRTTYLADIGTCKRELKDGTSYEICLTNAARLPAPYDPYDFYRVLRRLDPAPYAAYLRFGDLDVAGSSPERFLRITRDGVAEARPVKGTAPRGERPEEDARLRDALTTDDKTRAENLVIVDLLRNDLGRVCRTGTVKVTRLMATETCATVHQLVSTVEGRLREGIGAVDCVRVCFPGGSVTGAPKLRTMEIIDSLETEARGVYSGAIGYFGCSGGADLAIASRTAVFTDGEMHLGAGGAIVLGSDPVGEYDEMLLKTAAPMRAHRDRIAGLRPAARTLPLKEAVR</sequence>
<dbReference type="GO" id="GO:0046820">
    <property type="term" value="F:4-amino-4-deoxychorismate synthase activity"/>
    <property type="evidence" value="ECO:0007669"/>
    <property type="project" value="UniProtKB-EC"/>
</dbReference>
<evidence type="ECO:0000256" key="1">
    <source>
        <dbReference type="ARBA" id="ARBA00005970"/>
    </source>
</evidence>
<dbReference type="Gene3D" id="3.40.50.880">
    <property type="match status" value="1"/>
</dbReference>
<dbReference type="InterPro" id="IPR006221">
    <property type="entry name" value="TrpG/PapA_dom"/>
</dbReference>
<dbReference type="SUPFAM" id="SSF56322">
    <property type="entry name" value="ADC synthase"/>
    <property type="match status" value="1"/>
</dbReference>
<protein>
    <recommendedName>
        <fullName evidence="2">aminodeoxychorismate synthase</fullName>
        <ecNumber evidence="2">2.6.1.85</ecNumber>
    </recommendedName>
</protein>
<keyword evidence="3" id="KW-0808">Transferase</keyword>
<dbReference type="EMBL" id="AP019621">
    <property type="protein sequence ID" value="BBJ48819.1"/>
    <property type="molecule type" value="Genomic_DNA"/>
</dbReference>
<dbReference type="PRINTS" id="PR00097">
    <property type="entry name" value="ANTSNTHASEII"/>
</dbReference>
<accession>A0A499VIR2</accession>
<feature type="region of interest" description="Disordered" evidence="5">
    <location>
        <begin position="194"/>
        <end position="231"/>
    </location>
</feature>
<dbReference type="RefSeq" id="WP_010982616.1">
    <property type="nucleotide sequence ID" value="NZ_BAABTN010000059.1"/>
</dbReference>
<feature type="domain" description="Chorismate-utilising enzyme C-terminal" evidence="7">
    <location>
        <begin position="449"/>
        <end position="703"/>
    </location>
</feature>
<gene>
    <name evidence="9" type="ORF">SAVMC3_14480</name>
</gene>
<dbReference type="InterPro" id="IPR029062">
    <property type="entry name" value="Class_I_gatase-like"/>
</dbReference>
<keyword evidence="4" id="KW-0315">Glutamine amidotransferase</keyword>
<dbReference type="InterPro" id="IPR015890">
    <property type="entry name" value="Chorismate_C"/>
</dbReference>
<dbReference type="GO" id="GO:0008153">
    <property type="term" value="P:4-aminobenzoate biosynthetic process"/>
    <property type="evidence" value="ECO:0007669"/>
    <property type="project" value="TreeGrafter"/>
</dbReference>
<dbReference type="CDD" id="cd01743">
    <property type="entry name" value="GATase1_Anthranilate_Synthase"/>
    <property type="match status" value="1"/>
</dbReference>
<dbReference type="GO" id="GO:0000162">
    <property type="term" value="P:L-tryptophan biosynthetic process"/>
    <property type="evidence" value="ECO:0007669"/>
    <property type="project" value="TreeGrafter"/>
</dbReference>
<evidence type="ECO:0000259" key="8">
    <source>
        <dbReference type="Pfam" id="PF04715"/>
    </source>
</evidence>